<evidence type="ECO:0000313" key="1">
    <source>
        <dbReference type="EMBL" id="KAJ8004268.1"/>
    </source>
</evidence>
<gene>
    <name evidence="1" type="ORF">DPEC_G00157050</name>
</gene>
<sequence>MRRVETLPSDVFETLLDKLRKAEVMSLAVDESTDNSDVAQLCLYVRFFDGECFREDLLGLIPMEGHTTGEILFTKIASFFEENNLNLARVNMLVTDGAPSMARQGSGARREDGSCVFTGEISALSHPPKPPVCQAQW</sequence>
<dbReference type="EMBL" id="CM055739">
    <property type="protein sequence ID" value="KAJ8004268.1"/>
    <property type="molecule type" value="Genomic_DNA"/>
</dbReference>
<proteinExistence type="predicted"/>
<evidence type="ECO:0000313" key="2">
    <source>
        <dbReference type="Proteomes" id="UP001157502"/>
    </source>
</evidence>
<reference evidence="1" key="1">
    <citation type="submission" date="2021-05" db="EMBL/GenBank/DDBJ databases">
        <authorList>
            <person name="Pan Q."/>
            <person name="Jouanno E."/>
            <person name="Zahm M."/>
            <person name="Klopp C."/>
            <person name="Cabau C."/>
            <person name="Louis A."/>
            <person name="Berthelot C."/>
            <person name="Parey E."/>
            <person name="Roest Crollius H."/>
            <person name="Montfort J."/>
            <person name="Robinson-Rechavi M."/>
            <person name="Bouchez O."/>
            <person name="Lampietro C."/>
            <person name="Lopez Roques C."/>
            <person name="Donnadieu C."/>
            <person name="Postlethwait J."/>
            <person name="Bobe J."/>
            <person name="Dillon D."/>
            <person name="Chandos A."/>
            <person name="von Hippel F."/>
            <person name="Guiguen Y."/>
        </authorList>
    </citation>
    <scope>NUCLEOTIDE SEQUENCE</scope>
    <source>
        <strain evidence="1">YG-Jan2019</strain>
    </source>
</reference>
<organism evidence="1 2">
    <name type="scientific">Dallia pectoralis</name>
    <name type="common">Alaska blackfish</name>
    <dbReference type="NCBI Taxonomy" id="75939"/>
    <lineage>
        <taxon>Eukaryota</taxon>
        <taxon>Metazoa</taxon>
        <taxon>Chordata</taxon>
        <taxon>Craniata</taxon>
        <taxon>Vertebrata</taxon>
        <taxon>Euteleostomi</taxon>
        <taxon>Actinopterygii</taxon>
        <taxon>Neopterygii</taxon>
        <taxon>Teleostei</taxon>
        <taxon>Protacanthopterygii</taxon>
        <taxon>Esociformes</taxon>
        <taxon>Umbridae</taxon>
        <taxon>Dallia</taxon>
    </lineage>
</organism>
<protein>
    <submittedName>
        <fullName evidence="1">Uncharacterized protein</fullName>
    </submittedName>
</protein>
<keyword evidence="2" id="KW-1185">Reference proteome</keyword>
<comment type="caution">
    <text evidence="1">The sequence shown here is derived from an EMBL/GenBank/DDBJ whole genome shotgun (WGS) entry which is preliminary data.</text>
</comment>
<name>A0ACC2GLD7_DALPE</name>
<accession>A0ACC2GLD7</accession>
<dbReference type="Proteomes" id="UP001157502">
    <property type="component" value="Chromosome 12"/>
</dbReference>